<accession>A0A6F8V9Z1</accession>
<dbReference type="Proteomes" id="UP000502260">
    <property type="component" value="Chromosome"/>
</dbReference>
<evidence type="ECO:0000256" key="1">
    <source>
        <dbReference type="ARBA" id="ARBA00004418"/>
    </source>
</evidence>
<dbReference type="Gene3D" id="1.20.120.1490">
    <property type="match status" value="1"/>
</dbReference>
<evidence type="ECO:0000256" key="3">
    <source>
        <dbReference type="ARBA" id="ARBA00022729"/>
    </source>
</evidence>
<name>A0A6F8V9Z1_9PROT</name>
<reference evidence="7" key="1">
    <citation type="submission" date="2020-03" db="EMBL/GenBank/DDBJ databases">
        <title>Complete genome sequence of sulfur-oxidizing bacterium skT11.</title>
        <authorList>
            <person name="Kanda M."/>
            <person name="Kojima H."/>
            <person name="Fukui M."/>
        </authorList>
    </citation>
    <scope>NUCLEOTIDE SEQUENCE [LARGE SCALE GENOMIC DNA]</scope>
    <source>
        <strain evidence="7">skT11</strain>
    </source>
</reference>
<keyword evidence="3 5" id="KW-0732">Signal</keyword>
<feature type="signal peptide" evidence="5">
    <location>
        <begin position="1"/>
        <end position="26"/>
    </location>
</feature>
<dbReference type="InterPro" id="IPR012899">
    <property type="entry name" value="LTXXQ"/>
</dbReference>
<gene>
    <name evidence="6" type="ORF">SKTS_15490</name>
</gene>
<evidence type="ECO:0000256" key="5">
    <source>
        <dbReference type="SAM" id="SignalP"/>
    </source>
</evidence>
<sequence>MKTRLILTRFMIASSIALGLPLGADAFPMTDKPGGCGGPMQMRGEPGMFGGSHTQPFLRGLDLNESQRDKIFDLMHAQAPAMRDQAKALHKSQMELRLLGLSGEYSEEKAQALAEASAGVLAKMAQMHARTDQQIYRILTPEQRKQLEERRARPQQIDMP</sequence>
<organism evidence="6 7">
    <name type="scientific">Sulfurimicrobium lacus</name>
    <dbReference type="NCBI Taxonomy" id="2715678"/>
    <lineage>
        <taxon>Bacteria</taxon>
        <taxon>Pseudomonadati</taxon>
        <taxon>Pseudomonadota</taxon>
        <taxon>Betaproteobacteria</taxon>
        <taxon>Nitrosomonadales</taxon>
        <taxon>Sulfuricellaceae</taxon>
        <taxon>Sulfurimicrobium</taxon>
    </lineage>
</organism>
<protein>
    <submittedName>
        <fullName evidence="6">ATP-independent periplasmic protein-refolding chaperone</fullName>
    </submittedName>
</protein>
<evidence type="ECO:0000256" key="4">
    <source>
        <dbReference type="ARBA" id="ARBA00022764"/>
    </source>
</evidence>
<keyword evidence="4" id="KW-0574">Periplasm</keyword>
<comment type="subcellular location">
    <subcellularLocation>
        <location evidence="1">Periplasm</location>
    </subcellularLocation>
</comment>
<dbReference type="GO" id="GO:0051082">
    <property type="term" value="F:unfolded protein binding"/>
    <property type="evidence" value="ECO:0007669"/>
    <property type="project" value="TreeGrafter"/>
</dbReference>
<evidence type="ECO:0000313" key="6">
    <source>
        <dbReference type="EMBL" id="BCB26663.1"/>
    </source>
</evidence>
<dbReference type="GO" id="GO:0030288">
    <property type="term" value="C:outer membrane-bounded periplasmic space"/>
    <property type="evidence" value="ECO:0007669"/>
    <property type="project" value="TreeGrafter"/>
</dbReference>
<dbReference type="RefSeq" id="WP_173062835.1">
    <property type="nucleotide sequence ID" value="NZ_AP022853.1"/>
</dbReference>
<dbReference type="CDD" id="cd09916">
    <property type="entry name" value="CpxP_like"/>
    <property type="match status" value="1"/>
</dbReference>
<dbReference type="InterPro" id="IPR052211">
    <property type="entry name" value="Cpx_auxiliary_protein"/>
</dbReference>
<dbReference type="EMBL" id="AP022853">
    <property type="protein sequence ID" value="BCB26663.1"/>
    <property type="molecule type" value="Genomic_DNA"/>
</dbReference>
<dbReference type="Pfam" id="PF07813">
    <property type="entry name" value="LTXXQ"/>
    <property type="match status" value="1"/>
</dbReference>
<keyword evidence="7" id="KW-1185">Reference proteome</keyword>
<proteinExistence type="inferred from homology"/>
<dbReference type="PANTHER" id="PTHR38102:SF1">
    <property type="entry name" value="PERIPLASMIC CHAPERONE SPY"/>
    <property type="match status" value="1"/>
</dbReference>
<evidence type="ECO:0000313" key="7">
    <source>
        <dbReference type="Proteomes" id="UP000502260"/>
    </source>
</evidence>
<dbReference type="AlphaFoldDB" id="A0A6F8V9Z1"/>
<evidence type="ECO:0000256" key="2">
    <source>
        <dbReference type="ARBA" id="ARBA00008441"/>
    </source>
</evidence>
<dbReference type="PANTHER" id="PTHR38102">
    <property type="entry name" value="PERIPLASMIC CHAPERONE SPY"/>
    <property type="match status" value="1"/>
</dbReference>
<dbReference type="KEGG" id="slac:SKTS_15490"/>
<comment type="similarity">
    <text evidence="2">Belongs to the CpxP/Spy family.</text>
</comment>
<feature type="chain" id="PRO_5026087662" evidence="5">
    <location>
        <begin position="27"/>
        <end position="160"/>
    </location>
</feature>